<dbReference type="Proteomes" id="UP001607303">
    <property type="component" value="Unassembled WGS sequence"/>
</dbReference>
<dbReference type="AlphaFoldDB" id="A0ABD2CWV9"/>
<evidence type="ECO:0000256" key="1">
    <source>
        <dbReference type="SAM" id="Phobius"/>
    </source>
</evidence>
<keyword evidence="1" id="KW-0812">Transmembrane</keyword>
<evidence type="ECO:0000313" key="3">
    <source>
        <dbReference type="Proteomes" id="UP001607303"/>
    </source>
</evidence>
<keyword evidence="1" id="KW-0472">Membrane</keyword>
<feature type="transmembrane region" description="Helical" evidence="1">
    <location>
        <begin position="67"/>
        <end position="86"/>
    </location>
</feature>
<protein>
    <submittedName>
        <fullName evidence="2">Uncharacterized protein</fullName>
    </submittedName>
</protein>
<name>A0ABD2CWV9_VESMC</name>
<accession>A0ABD2CWV9</accession>
<organism evidence="2 3">
    <name type="scientific">Vespula maculifrons</name>
    <name type="common">Eastern yellow jacket</name>
    <name type="synonym">Wasp</name>
    <dbReference type="NCBI Taxonomy" id="7453"/>
    <lineage>
        <taxon>Eukaryota</taxon>
        <taxon>Metazoa</taxon>
        <taxon>Ecdysozoa</taxon>
        <taxon>Arthropoda</taxon>
        <taxon>Hexapoda</taxon>
        <taxon>Insecta</taxon>
        <taxon>Pterygota</taxon>
        <taxon>Neoptera</taxon>
        <taxon>Endopterygota</taxon>
        <taxon>Hymenoptera</taxon>
        <taxon>Apocrita</taxon>
        <taxon>Aculeata</taxon>
        <taxon>Vespoidea</taxon>
        <taxon>Vespidae</taxon>
        <taxon>Vespinae</taxon>
        <taxon>Vespula</taxon>
    </lineage>
</organism>
<comment type="caution">
    <text evidence="2">The sequence shown here is derived from an EMBL/GenBank/DDBJ whole genome shotgun (WGS) entry which is preliminary data.</text>
</comment>
<keyword evidence="3" id="KW-1185">Reference proteome</keyword>
<dbReference type="EMBL" id="JAYRBN010000027">
    <property type="protein sequence ID" value="KAL2749224.1"/>
    <property type="molecule type" value="Genomic_DNA"/>
</dbReference>
<reference evidence="2 3" key="1">
    <citation type="journal article" date="2024" name="Ann. Entomol. Soc. Am.">
        <title>Genomic analyses of the southern and eastern yellowjacket wasps (Hymenoptera: Vespidae) reveal evolutionary signatures of social life.</title>
        <authorList>
            <person name="Catto M.A."/>
            <person name="Caine P.B."/>
            <person name="Orr S.E."/>
            <person name="Hunt B.G."/>
            <person name="Goodisman M.A.D."/>
        </authorList>
    </citation>
    <scope>NUCLEOTIDE SEQUENCE [LARGE SCALE GENOMIC DNA]</scope>
    <source>
        <strain evidence="2">232</strain>
        <tissue evidence="2">Head and thorax</tissue>
    </source>
</reference>
<evidence type="ECO:0000313" key="2">
    <source>
        <dbReference type="EMBL" id="KAL2749224.1"/>
    </source>
</evidence>
<proteinExistence type="predicted"/>
<sequence>MRNEETELEDGICGGREKIQQWGDCNKYGRGKGIRKEKGGKDTTIEKISKQCEIQERVIKGLSQSQSYIGILSKIFLITIFVRCLFGSASSFFDSKLKLLPNAVHQKCFKIIRDTSISDIS</sequence>
<keyword evidence="1" id="KW-1133">Transmembrane helix</keyword>
<gene>
    <name evidence="2" type="ORF">V1477_002164</name>
</gene>